<keyword evidence="6" id="KW-1185">Reference proteome</keyword>
<protein>
    <recommendedName>
        <fullName evidence="7">Outer membrane cobalamin receptor protein</fullName>
    </recommendedName>
</protein>
<keyword evidence="2" id="KW-0472">Membrane</keyword>
<evidence type="ECO:0000256" key="3">
    <source>
        <dbReference type="ARBA" id="ARBA00023237"/>
    </source>
</evidence>
<dbReference type="InterPro" id="IPR036942">
    <property type="entry name" value="Beta-barrel_TonB_sf"/>
</dbReference>
<dbReference type="GO" id="GO:0009279">
    <property type="term" value="C:cell outer membrane"/>
    <property type="evidence" value="ECO:0007669"/>
    <property type="project" value="UniProtKB-SubCell"/>
</dbReference>
<accession>M7NM81</accession>
<keyword evidence="4" id="KW-0732">Signal</keyword>
<dbReference type="AlphaFoldDB" id="M7NM81"/>
<dbReference type="Gene3D" id="2.40.170.20">
    <property type="entry name" value="TonB-dependent receptor, beta-barrel domain"/>
    <property type="match status" value="1"/>
</dbReference>
<evidence type="ECO:0008006" key="7">
    <source>
        <dbReference type="Google" id="ProtNLM"/>
    </source>
</evidence>
<proteinExistence type="predicted"/>
<gene>
    <name evidence="5" type="ORF">ADICEAN_01984</name>
</gene>
<dbReference type="OrthoDB" id="1264254at2"/>
<dbReference type="eggNOG" id="COG4773">
    <property type="taxonomic scope" value="Bacteria"/>
</dbReference>
<evidence type="ECO:0000256" key="2">
    <source>
        <dbReference type="ARBA" id="ARBA00023136"/>
    </source>
</evidence>
<keyword evidence="3" id="KW-0998">Cell outer membrane</keyword>
<dbReference type="SUPFAM" id="SSF56935">
    <property type="entry name" value="Porins"/>
    <property type="match status" value="1"/>
</dbReference>
<dbReference type="PATRIC" id="fig|1279009.4.peg.2013"/>
<sequence length="550" mass="61401">MNYTYAMLAAALSLGGAAHAQQQPWREGEIEAEQVVIVKERENELPPATRSYQKIPPQQPRQDTRTVTIRPTEPMLSLRPLQPTVRVLRMQQDPPAPYFQRYVKAGIGNYVSPLLEAHLSSPRQAAFLYNLQLRHESAARGPVGGSRSAWGENSLRAEGSLIGKAVRFTGGGWYSRNRYHFYGFDDEVIEPGREEIKQIYNRAGVKAVFENVSQEKLVLNSSVSVSRTGTSRDAVENKAELEGKIQYALSDLLGLHIQGSLLTGNYEDVTSRNRSLFRLLPGFSTQFGPLSITGGFTFAWENDTVSNADKLHFFPRAEVSVAPSQNFRAYTGIRGDVLPVTYDFISQQNPFLNDRIPLLFTQKTLEFYGGLTASLPGGFGAAAGFSAANLKNMHFFVNSAQDTTRFDVLYDQGNTGYVNVYGQLSFARSERFGVQLRTDVFNYSPSSLAEPWHLPALKVEADVRYNIYDKIYLNADAYVLSGIKARTIGTENGVTELDPIINLGLGGEYRFSPQATAFLNFHNLLGKEFERFQNYPSRKLLVRLGATYAF</sequence>
<evidence type="ECO:0000313" key="5">
    <source>
        <dbReference type="EMBL" id="EMR02890.1"/>
    </source>
</evidence>
<reference evidence="5 6" key="1">
    <citation type="journal article" date="2013" name="Genome Announc.">
        <title>Draft Genome Sequence of Cesiribacter andamanensis Strain AMV16T, Isolated from a Soil Sample from a Mud Volcano in the Andaman Islands, India.</title>
        <authorList>
            <person name="Shivaji S."/>
            <person name="Ara S."/>
            <person name="Begum Z."/>
            <person name="Srinivas T.N."/>
            <person name="Singh A."/>
            <person name="Kumar Pinnaka A."/>
        </authorList>
    </citation>
    <scope>NUCLEOTIDE SEQUENCE [LARGE SCALE GENOMIC DNA]</scope>
    <source>
        <strain evidence="5 6">AMV16</strain>
    </source>
</reference>
<dbReference type="Proteomes" id="UP000011910">
    <property type="component" value="Unassembled WGS sequence"/>
</dbReference>
<feature type="chain" id="PRO_5004082208" description="Outer membrane cobalamin receptor protein" evidence="4">
    <location>
        <begin position="21"/>
        <end position="550"/>
    </location>
</feature>
<evidence type="ECO:0000313" key="6">
    <source>
        <dbReference type="Proteomes" id="UP000011910"/>
    </source>
</evidence>
<evidence type="ECO:0000256" key="1">
    <source>
        <dbReference type="ARBA" id="ARBA00004442"/>
    </source>
</evidence>
<organism evidence="5 6">
    <name type="scientific">Cesiribacter andamanensis AMV16</name>
    <dbReference type="NCBI Taxonomy" id="1279009"/>
    <lineage>
        <taxon>Bacteria</taxon>
        <taxon>Pseudomonadati</taxon>
        <taxon>Bacteroidota</taxon>
        <taxon>Cytophagia</taxon>
        <taxon>Cytophagales</taxon>
        <taxon>Cesiribacteraceae</taxon>
        <taxon>Cesiribacter</taxon>
    </lineage>
</organism>
<comment type="subcellular location">
    <subcellularLocation>
        <location evidence="1">Cell outer membrane</location>
    </subcellularLocation>
</comment>
<dbReference type="EMBL" id="AODQ01000042">
    <property type="protein sequence ID" value="EMR02890.1"/>
    <property type="molecule type" value="Genomic_DNA"/>
</dbReference>
<dbReference type="RefSeq" id="WP_009195380.1">
    <property type="nucleotide sequence ID" value="NZ_AODQ01000042.1"/>
</dbReference>
<evidence type="ECO:0000256" key="4">
    <source>
        <dbReference type="SAM" id="SignalP"/>
    </source>
</evidence>
<comment type="caution">
    <text evidence="5">The sequence shown here is derived from an EMBL/GenBank/DDBJ whole genome shotgun (WGS) entry which is preliminary data.</text>
</comment>
<dbReference type="STRING" id="1279009.ADICEAN_01984"/>
<name>M7NM81_9BACT</name>
<feature type="signal peptide" evidence="4">
    <location>
        <begin position="1"/>
        <end position="20"/>
    </location>
</feature>